<dbReference type="Pfam" id="PF00078">
    <property type="entry name" value="RVT_1"/>
    <property type="match status" value="1"/>
</dbReference>
<dbReference type="Proteomes" id="UP000249464">
    <property type="component" value="Unassembled WGS sequence"/>
</dbReference>
<name>A0A2X0PH99_9BASI</name>
<evidence type="ECO:0000313" key="3">
    <source>
        <dbReference type="Proteomes" id="UP000249464"/>
    </source>
</evidence>
<dbReference type="AlphaFoldDB" id="A0A2X0PH99"/>
<feature type="domain" description="Reverse transcriptase" evidence="1">
    <location>
        <begin position="30"/>
        <end position="110"/>
    </location>
</feature>
<dbReference type="STRING" id="796604.A0A2X0PH99"/>
<gene>
    <name evidence="2" type="primary">BQ5605_C050g12473</name>
    <name evidence="2" type="ORF">BQ5605_C050G12473</name>
</gene>
<protein>
    <submittedName>
        <fullName evidence="2">BQ5605_C050g12473 protein</fullName>
    </submittedName>
</protein>
<dbReference type="PANTHER" id="PTHR19446">
    <property type="entry name" value="REVERSE TRANSCRIPTASES"/>
    <property type="match status" value="1"/>
</dbReference>
<dbReference type="InterPro" id="IPR000477">
    <property type="entry name" value="RT_dom"/>
</dbReference>
<proteinExistence type="predicted"/>
<evidence type="ECO:0000313" key="2">
    <source>
        <dbReference type="EMBL" id="SGZ29675.1"/>
    </source>
</evidence>
<accession>A0A2X0PH99</accession>
<evidence type="ECO:0000259" key="1">
    <source>
        <dbReference type="Pfam" id="PF00078"/>
    </source>
</evidence>
<keyword evidence="3" id="KW-1185">Reference proteome</keyword>
<sequence length="119" mass="13199">MLGKGLRRGKSLVPAPLLLEPIRSLDLADSALLSLDQESAYNLVDHDWIMSVFRAMGAPERFLGLLNVIYRSVSLLYIINGYLTEAVRMLCGLRQGDPVSCPIWNVCFQPYTSGPDDVT</sequence>
<organism evidence="2 3">
    <name type="scientific">Microbotryum silenes-dioicae</name>
    <dbReference type="NCBI Taxonomy" id="796604"/>
    <lineage>
        <taxon>Eukaryota</taxon>
        <taxon>Fungi</taxon>
        <taxon>Dikarya</taxon>
        <taxon>Basidiomycota</taxon>
        <taxon>Pucciniomycotina</taxon>
        <taxon>Microbotryomycetes</taxon>
        <taxon>Microbotryales</taxon>
        <taxon>Microbotryaceae</taxon>
        <taxon>Microbotryum</taxon>
    </lineage>
</organism>
<dbReference type="EMBL" id="FQNC01000097">
    <property type="protein sequence ID" value="SGZ29675.1"/>
    <property type="molecule type" value="Genomic_DNA"/>
</dbReference>
<reference evidence="2 3" key="1">
    <citation type="submission" date="2016-11" db="EMBL/GenBank/DDBJ databases">
        <authorList>
            <person name="Jaros S."/>
            <person name="Januszkiewicz K."/>
            <person name="Wedrychowicz H."/>
        </authorList>
    </citation>
    <scope>NUCLEOTIDE SEQUENCE [LARGE SCALE GENOMIC DNA]</scope>
</reference>